<keyword evidence="1" id="KW-0648">Protein biosynthesis</keyword>
<protein>
    <submittedName>
        <fullName evidence="1">Eukaryotic translation initiation factor 3 subunit G</fullName>
    </submittedName>
</protein>
<evidence type="ECO:0000313" key="1">
    <source>
        <dbReference type="EMBL" id="KAL2489580.1"/>
    </source>
</evidence>
<gene>
    <name evidence="1" type="ORF">Fot_42872</name>
</gene>
<keyword evidence="1" id="KW-0396">Initiation factor</keyword>
<accession>A0ABD1RMF6</accession>
<comment type="caution">
    <text evidence="1">The sequence shown here is derived from an EMBL/GenBank/DDBJ whole genome shotgun (WGS) entry which is preliminary data.</text>
</comment>
<proteinExistence type="predicted"/>
<sequence length="120" mass="13689">MEELTKISHPERLFLLLKSDLPPSLRRSHLIHQRISLDLAAPTETFIDKTPSSKNTATSAYATKETYVHPSIRASVEIIGTDMRHKHEEIFVRVTNLSEVKELTEGEERGEKIKNVLVIE</sequence>
<dbReference type="AlphaFoldDB" id="A0ABD1RMF6"/>
<name>A0ABD1RMF6_9LAMI</name>
<evidence type="ECO:0000313" key="2">
    <source>
        <dbReference type="Proteomes" id="UP001604277"/>
    </source>
</evidence>
<dbReference type="GO" id="GO:0003743">
    <property type="term" value="F:translation initiation factor activity"/>
    <property type="evidence" value="ECO:0007669"/>
    <property type="project" value="UniProtKB-KW"/>
</dbReference>
<keyword evidence="2" id="KW-1185">Reference proteome</keyword>
<dbReference type="Proteomes" id="UP001604277">
    <property type="component" value="Unassembled WGS sequence"/>
</dbReference>
<dbReference type="EMBL" id="JBFOLJ010000012">
    <property type="protein sequence ID" value="KAL2489580.1"/>
    <property type="molecule type" value="Genomic_DNA"/>
</dbReference>
<reference evidence="2" key="1">
    <citation type="submission" date="2024-07" db="EMBL/GenBank/DDBJ databases">
        <title>Two chromosome-level genome assemblies of Korean endemic species Abeliophyllum distichum and Forsythia ovata (Oleaceae).</title>
        <authorList>
            <person name="Jang H."/>
        </authorList>
    </citation>
    <scope>NUCLEOTIDE SEQUENCE [LARGE SCALE GENOMIC DNA]</scope>
</reference>
<organism evidence="1 2">
    <name type="scientific">Forsythia ovata</name>
    <dbReference type="NCBI Taxonomy" id="205694"/>
    <lineage>
        <taxon>Eukaryota</taxon>
        <taxon>Viridiplantae</taxon>
        <taxon>Streptophyta</taxon>
        <taxon>Embryophyta</taxon>
        <taxon>Tracheophyta</taxon>
        <taxon>Spermatophyta</taxon>
        <taxon>Magnoliopsida</taxon>
        <taxon>eudicotyledons</taxon>
        <taxon>Gunneridae</taxon>
        <taxon>Pentapetalae</taxon>
        <taxon>asterids</taxon>
        <taxon>lamiids</taxon>
        <taxon>Lamiales</taxon>
        <taxon>Oleaceae</taxon>
        <taxon>Forsythieae</taxon>
        <taxon>Forsythia</taxon>
    </lineage>
</organism>